<dbReference type="InterPro" id="IPR009316">
    <property type="entry name" value="COG2"/>
</dbReference>
<gene>
    <name evidence="11" type="ORF">ODALV1_LOCUS5358</name>
</gene>
<keyword evidence="7" id="KW-0472">Membrane</keyword>
<organism evidence="11 12">
    <name type="scientific">Orchesella dallaii</name>
    <dbReference type="NCBI Taxonomy" id="48710"/>
    <lineage>
        <taxon>Eukaryota</taxon>
        <taxon>Metazoa</taxon>
        <taxon>Ecdysozoa</taxon>
        <taxon>Arthropoda</taxon>
        <taxon>Hexapoda</taxon>
        <taxon>Collembola</taxon>
        <taxon>Entomobryomorpha</taxon>
        <taxon>Entomobryoidea</taxon>
        <taxon>Orchesellidae</taxon>
        <taxon>Orchesellinae</taxon>
        <taxon>Orchesella</taxon>
    </lineage>
</organism>
<comment type="similarity">
    <text evidence="2">Belongs to the COG2 family.</text>
</comment>
<feature type="domain" description="Conserved oligomeric Golgi complex subunit 2 N-terminal" evidence="9">
    <location>
        <begin position="22"/>
        <end position="94"/>
    </location>
</feature>
<evidence type="ECO:0000313" key="11">
    <source>
        <dbReference type="EMBL" id="CAL8082945.1"/>
    </source>
</evidence>
<dbReference type="Proteomes" id="UP001642540">
    <property type="component" value="Unassembled WGS sequence"/>
</dbReference>
<evidence type="ECO:0000256" key="2">
    <source>
        <dbReference type="ARBA" id="ARBA00007603"/>
    </source>
</evidence>
<evidence type="ECO:0000256" key="7">
    <source>
        <dbReference type="ARBA" id="ARBA00023136"/>
    </source>
</evidence>
<dbReference type="Pfam" id="PF06148">
    <property type="entry name" value="COG2_N"/>
    <property type="match status" value="1"/>
</dbReference>
<comment type="caution">
    <text evidence="11">The sequence shown here is derived from an EMBL/GenBank/DDBJ whole genome shotgun (WGS) entry which is preliminary data.</text>
</comment>
<keyword evidence="5" id="KW-0653">Protein transport</keyword>
<accession>A0ABP1PZ00</accession>
<dbReference type="InterPro" id="IPR024603">
    <property type="entry name" value="COG_complex_COG2_C"/>
</dbReference>
<name>A0ABP1PZ00_9HEXA</name>
<sequence>MTIMMSRSRKSSILNDYDGKASFESQEFLAEEFSVDEFIQNKRTRVPLDILRDDLGSHLKFLRSSLIELINQDYGQFVNLSSNLVGLDGRIQNIVGPLQRVKNELHGYEQSMDSNVESLKGELNLKREIRESKRQLQLHKMALLAIESSEKHIRRVPLTVSTDEDFYALSSSCEEIANAQFLIQNCRDSPMSSEVKKRLNSLIDDALNRMNALLMRYSVRPVADSASTDKSESLVTTLLYLYVELQKVSDAEQIFVLNVLKPVCDEILAKKGNISSLLDEVEKFLLKSPTIKVSKQLEEFSWMSNYNFLSNCALPHVIGILKKHFPHIWSPSNPDTFHSNWIRCETFIKFLENMMPSIEHLENFRETEVLKDFISKWQFPVYFQLRFHSLAVELESALDDVITPCATSDFKLDSTRIMIKVLKQCWDSDKIYIQYISGRFLKASALIVSRYIKALEAEVSSKEDLAIKMLIDIYCDLKLAELIVQQIVSEKLHFQLGTLPCSVVKDASSPSLTELPAAADSFLRDFHWQQARQFIENRITNITITLSSSSISLVTEVPRLYRRTNRDLPARHGDYVESILQPISNLKNTVQSSHQGELWDSVGFNIANQICQRYKTQVDEVLTSVLRMEESLKRLKKVKGQTTGSENNKVLSDDDKIRRQIQIDINYFTQQIHTFFPSVDTTPLISMFDKTNGTS</sequence>
<dbReference type="PANTHER" id="PTHR12961">
    <property type="entry name" value="CONSERVED OLIGOMERIC GOLGI COMPLEX COMPONENT 2"/>
    <property type="match status" value="1"/>
</dbReference>
<evidence type="ECO:0000256" key="6">
    <source>
        <dbReference type="ARBA" id="ARBA00023034"/>
    </source>
</evidence>
<evidence type="ECO:0000256" key="5">
    <source>
        <dbReference type="ARBA" id="ARBA00022927"/>
    </source>
</evidence>
<keyword evidence="4" id="KW-0813">Transport</keyword>
<comment type="subcellular location">
    <subcellularLocation>
        <location evidence="1">Golgi apparatus membrane</location>
        <topology evidence="1">Peripheral membrane protein</topology>
    </subcellularLocation>
</comment>
<evidence type="ECO:0000259" key="10">
    <source>
        <dbReference type="Pfam" id="PF12022"/>
    </source>
</evidence>
<protein>
    <recommendedName>
        <fullName evidence="3">Conserved oligomeric Golgi complex subunit 2</fullName>
    </recommendedName>
    <alternativeName>
        <fullName evidence="8">Component of oligomeric Golgi complex 2</fullName>
    </alternativeName>
</protein>
<dbReference type="Pfam" id="PF12022">
    <property type="entry name" value="COG2_C"/>
    <property type="match status" value="1"/>
</dbReference>
<evidence type="ECO:0000256" key="1">
    <source>
        <dbReference type="ARBA" id="ARBA00004395"/>
    </source>
</evidence>
<reference evidence="11 12" key="1">
    <citation type="submission" date="2024-08" db="EMBL/GenBank/DDBJ databases">
        <authorList>
            <person name="Cucini C."/>
            <person name="Frati F."/>
        </authorList>
    </citation>
    <scope>NUCLEOTIDE SEQUENCE [LARGE SCALE GENOMIC DNA]</scope>
</reference>
<dbReference type="InterPro" id="IPR024602">
    <property type="entry name" value="COG_su2_N"/>
</dbReference>
<dbReference type="PANTHER" id="PTHR12961:SF0">
    <property type="entry name" value="CONSERVED OLIGOMERIC GOLGI COMPLEX SUBUNIT 2"/>
    <property type="match status" value="1"/>
</dbReference>
<evidence type="ECO:0000256" key="8">
    <source>
        <dbReference type="ARBA" id="ARBA00031344"/>
    </source>
</evidence>
<evidence type="ECO:0000256" key="4">
    <source>
        <dbReference type="ARBA" id="ARBA00022448"/>
    </source>
</evidence>
<feature type="domain" description="COG complex component COG2 C-terminal" evidence="10">
    <location>
        <begin position="375"/>
        <end position="665"/>
    </location>
</feature>
<proteinExistence type="inferred from homology"/>
<evidence type="ECO:0000259" key="9">
    <source>
        <dbReference type="Pfam" id="PF06148"/>
    </source>
</evidence>
<dbReference type="EMBL" id="CAXLJM020000016">
    <property type="protein sequence ID" value="CAL8082945.1"/>
    <property type="molecule type" value="Genomic_DNA"/>
</dbReference>
<keyword evidence="6" id="KW-0333">Golgi apparatus</keyword>
<evidence type="ECO:0000256" key="3">
    <source>
        <dbReference type="ARBA" id="ARBA00020977"/>
    </source>
</evidence>
<keyword evidence="12" id="KW-1185">Reference proteome</keyword>
<evidence type="ECO:0000313" key="12">
    <source>
        <dbReference type="Proteomes" id="UP001642540"/>
    </source>
</evidence>